<evidence type="ECO:0000313" key="3">
    <source>
        <dbReference type="EMBL" id="MEJ8570417.1"/>
    </source>
</evidence>
<sequence length="535" mass="56798">MARIDDPIELELMWATLRSVVTEQAKAMQRTAFSPVVREAGDLAYALFDARGRIVAQADTGTPGHINCLAFTGQYLAAKFAGQLEEGDVLVTNDPWEGAGHFFDITVLAPIFRDGRIIGFVGSTNHHTDIGGPGVGVGANDVHEEGLWIPPVKLFERGKPSKLLFDIIRRNVRTPDLITGDLMAQVASARGGGDAVNELCDRYGLDDIEGLTDRIVDLSEQAMRKAIRACPEGTWTGETRFDITGGTVISLKASVTIDRVAGEVLIDFAGSSPQINKGVNVVLNYTHAYSTFAVRSCLTPRLPNNAGSLAPIKVTAPQGSIVNCTYPAPVAARHVVGMYVPMPILKALYHVVPDRVLAEGPGAVWSAQVIGTHPNGAPYTSSQFSFSGGMGARARKPGPSATCYPTGIGATPLEVLETETPIVFRRRELRRGSGGRGRSPGGDGQIVEFGVRTERPWTLNAAPTGRRFCAEGLAGGEDGAPGRFCVNGVEWHGEGKTPMKPDDIVYMETPGGGGFGAPDGEATERAGAEVPEPAE</sequence>
<gene>
    <name evidence="3" type="ORF">V3328_02980</name>
</gene>
<dbReference type="GO" id="GO:0017168">
    <property type="term" value="F:5-oxoprolinase (ATP-hydrolyzing) activity"/>
    <property type="evidence" value="ECO:0007669"/>
    <property type="project" value="TreeGrafter"/>
</dbReference>
<name>A0AAW9RAR3_9HYPH</name>
<proteinExistence type="predicted"/>
<accession>A0AAW9RAR3</accession>
<evidence type="ECO:0000313" key="4">
    <source>
        <dbReference type="Proteomes" id="UP001378188"/>
    </source>
</evidence>
<organism evidence="3 4">
    <name type="scientific">Microbaculum marinum</name>
    <dbReference type="NCBI Taxonomy" id="1764581"/>
    <lineage>
        <taxon>Bacteria</taxon>
        <taxon>Pseudomonadati</taxon>
        <taxon>Pseudomonadota</taxon>
        <taxon>Alphaproteobacteria</taxon>
        <taxon>Hyphomicrobiales</taxon>
        <taxon>Tepidamorphaceae</taxon>
        <taxon>Microbaculum</taxon>
    </lineage>
</organism>
<dbReference type="Proteomes" id="UP001378188">
    <property type="component" value="Unassembled WGS sequence"/>
</dbReference>
<dbReference type="GO" id="GO:0005829">
    <property type="term" value="C:cytosol"/>
    <property type="evidence" value="ECO:0007669"/>
    <property type="project" value="TreeGrafter"/>
</dbReference>
<dbReference type="GO" id="GO:0006749">
    <property type="term" value="P:glutathione metabolic process"/>
    <property type="evidence" value="ECO:0007669"/>
    <property type="project" value="TreeGrafter"/>
</dbReference>
<feature type="region of interest" description="Disordered" evidence="1">
    <location>
        <begin position="505"/>
        <end position="535"/>
    </location>
</feature>
<dbReference type="EMBL" id="JAZHOF010000001">
    <property type="protein sequence ID" value="MEJ8570417.1"/>
    <property type="molecule type" value="Genomic_DNA"/>
</dbReference>
<dbReference type="InterPro" id="IPR045079">
    <property type="entry name" value="Oxoprolinase-like"/>
</dbReference>
<dbReference type="AlphaFoldDB" id="A0AAW9RAR3"/>
<evidence type="ECO:0000259" key="2">
    <source>
        <dbReference type="Pfam" id="PF02538"/>
    </source>
</evidence>
<feature type="domain" description="Hydantoinase B/oxoprolinase" evidence="2">
    <location>
        <begin position="6"/>
        <end position="518"/>
    </location>
</feature>
<keyword evidence="4" id="KW-1185">Reference proteome</keyword>
<comment type="caution">
    <text evidence="3">The sequence shown here is derived from an EMBL/GenBank/DDBJ whole genome shotgun (WGS) entry which is preliminary data.</text>
</comment>
<protein>
    <submittedName>
        <fullName evidence="3">Hydantoinase B/oxoprolinase family protein</fullName>
    </submittedName>
</protein>
<dbReference type="PANTHER" id="PTHR11365:SF23">
    <property type="entry name" value="HYPOTHETICAL 5-OXOPROLINASE (EUROFUNG)-RELATED"/>
    <property type="match status" value="1"/>
</dbReference>
<evidence type="ECO:0000256" key="1">
    <source>
        <dbReference type="SAM" id="MobiDB-lite"/>
    </source>
</evidence>
<dbReference type="PANTHER" id="PTHR11365">
    <property type="entry name" value="5-OXOPROLINASE RELATED"/>
    <property type="match status" value="1"/>
</dbReference>
<reference evidence="3 4" key="1">
    <citation type="submission" date="2024-02" db="EMBL/GenBank/DDBJ databases">
        <title>Genome analysis and characterization of Microbaculum marinisediminis sp. nov., isolated from marine sediment.</title>
        <authorList>
            <person name="Du Z.-J."/>
            <person name="Ye Y.-Q."/>
            <person name="Zhang Z.-R."/>
            <person name="Yuan S.-M."/>
            <person name="Zhang X.-Y."/>
        </authorList>
    </citation>
    <scope>NUCLEOTIDE SEQUENCE [LARGE SCALE GENOMIC DNA]</scope>
    <source>
        <strain evidence="3 4">SDUM1044001</strain>
    </source>
</reference>
<dbReference type="Pfam" id="PF02538">
    <property type="entry name" value="Hydantoinase_B"/>
    <property type="match status" value="1"/>
</dbReference>
<dbReference type="InterPro" id="IPR003692">
    <property type="entry name" value="Hydantoinase_B"/>
</dbReference>
<dbReference type="RefSeq" id="WP_340328146.1">
    <property type="nucleotide sequence ID" value="NZ_JAZHOF010000001.1"/>
</dbReference>